<comment type="caution">
    <text evidence="1">The sequence shown here is derived from an EMBL/GenBank/DDBJ whole genome shotgun (WGS) entry which is preliminary data.</text>
</comment>
<accession>N6UBG8</accession>
<name>N6UBG8_9HYPH</name>
<dbReference type="Proteomes" id="UP000012429">
    <property type="component" value="Unassembled WGS sequence"/>
</dbReference>
<keyword evidence="2" id="KW-1185">Reference proteome</keyword>
<protein>
    <submittedName>
        <fullName evidence="1">Uncharacterized protein</fullName>
    </submittedName>
</protein>
<evidence type="ECO:0000313" key="1">
    <source>
        <dbReference type="EMBL" id="ENN89879.1"/>
    </source>
</evidence>
<gene>
    <name evidence="1" type="ORF">RHSP_80128</name>
</gene>
<proteinExistence type="predicted"/>
<evidence type="ECO:0000313" key="2">
    <source>
        <dbReference type="Proteomes" id="UP000012429"/>
    </source>
</evidence>
<sequence length="128" mass="14197">MHAARGMPGRPGCQLGALEQHHVLPAEFRQVIEHRTSDDTATDDDDLGMAFHLGIPCFRHEAAGCLPARPTAFMRKPRDYPRGQIARTAKPICLFAPSRLFGSRHRPSDAQAGWQGIRCPAAIRLFSR</sequence>
<organism evidence="1 2">
    <name type="scientific">Rhizobium freirei PRF 81</name>
    <dbReference type="NCBI Taxonomy" id="363754"/>
    <lineage>
        <taxon>Bacteria</taxon>
        <taxon>Pseudomonadati</taxon>
        <taxon>Pseudomonadota</taxon>
        <taxon>Alphaproteobacteria</taxon>
        <taxon>Hyphomicrobiales</taxon>
        <taxon>Rhizobiaceae</taxon>
        <taxon>Rhizobium/Agrobacterium group</taxon>
        <taxon>Rhizobium</taxon>
    </lineage>
</organism>
<dbReference type="PATRIC" id="fig|363754.4.peg.99"/>
<reference evidence="1 2" key="1">
    <citation type="journal article" date="2012" name="BMC Genomics">
        <title>Genomic basis of broad host range and environmental adaptability of Rhizobium tropici CIAT 899 and Rhizobium sp. PRF 81 which are used in inoculants for common bean (Phaseolus vulgaris L.).</title>
        <authorList>
            <person name="Ormeno-Orrillo E."/>
            <person name="Menna P."/>
            <person name="Almeida L.G."/>
            <person name="Ollero F.J."/>
            <person name="Nicolas M.F."/>
            <person name="Pains Rodrigues E."/>
            <person name="Shigueyoshi Nakatani A."/>
            <person name="Silva Batista J.S."/>
            <person name="Oliveira Chueire L.M."/>
            <person name="Souza R.C."/>
            <person name="Ribeiro Vasconcelos A.T."/>
            <person name="Megias M."/>
            <person name="Hungria M."/>
            <person name="Martinez-Romero E."/>
        </authorList>
    </citation>
    <scope>NUCLEOTIDE SEQUENCE [LARGE SCALE GENOMIC DNA]</scope>
    <source>
        <strain evidence="1 2">PRF 81</strain>
    </source>
</reference>
<dbReference type="AlphaFoldDB" id="N6UBG8"/>
<dbReference type="EMBL" id="AQHN01000001">
    <property type="protein sequence ID" value="ENN89879.1"/>
    <property type="molecule type" value="Genomic_DNA"/>
</dbReference>